<proteinExistence type="predicted"/>
<dbReference type="PROSITE" id="PS51257">
    <property type="entry name" value="PROKAR_LIPOPROTEIN"/>
    <property type="match status" value="1"/>
</dbReference>
<keyword evidence="2" id="KW-1185">Reference proteome</keyword>
<dbReference type="Proteomes" id="UP000192343">
    <property type="component" value="Unassembled WGS sequence"/>
</dbReference>
<dbReference type="OrthoDB" id="355349at2"/>
<gene>
    <name evidence="1" type="ORF">B4O97_17480</name>
</gene>
<dbReference type="AlphaFoldDB" id="A0A1Y1RTL0"/>
<reference evidence="1 2" key="1">
    <citation type="submission" date="2017-03" db="EMBL/GenBank/DDBJ databases">
        <title>Draft Genome sequence of Marispirochaeta sp. strain JC444.</title>
        <authorList>
            <person name="Shivani Y."/>
            <person name="Subhash Y."/>
            <person name="Sasikala C."/>
            <person name="Ramana C."/>
        </authorList>
    </citation>
    <scope>NUCLEOTIDE SEQUENCE [LARGE SCALE GENOMIC DNA]</scope>
    <source>
        <strain evidence="1 2">JC444</strain>
    </source>
</reference>
<name>A0A1Y1RTL0_9SPIO</name>
<dbReference type="EMBL" id="MWQY01000027">
    <property type="protein sequence ID" value="ORC31112.1"/>
    <property type="molecule type" value="Genomic_DNA"/>
</dbReference>
<dbReference type="RefSeq" id="WP_083052803.1">
    <property type="nucleotide sequence ID" value="NZ_CAXXQO010000003.1"/>
</dbReference>
<evidence type="ECO:0000313" key="2">
    <source>
        <dbReference type="Proteomes" id="UP000192343"/>
    </source>
</evidence>
<sequence>MAPGKFVSRQVLPVLATVFILSCTSLEQSAPPIPGEEHTAVSREIPAPLVFGRGLGATGEEAVDAALRDGARKVAEALLGPGAALNNQDLLDRLFSSSIYTVREAYYGDSIEILGTEKSAESEDTGAVVRGRVNVSVLISRMREAGIPENLLPENPESVGLADEAVPGYADAYLTGRAELQKTEPDPLVQGVHETAALDIEDLGRLKLNETEKERLARFLSSLSFMILSSPSGEEDSFYRREAAFELSRVLSRYGYTCHYPDQVDGILAGQQETYREETGGDIPLLQWTAKKLGADIYAQVNTQTDVRRDSGGFYASASVRIDLLDTRSWEKAASITSRESPPAFSSVSEQEAVSFALRSVMLELAPDVVSSAREAYSGTLIKGLPYELILLSPPEQGELKRFLDLLEDEVRRIRRISSSSEEERFELRFLGSLEELESLLYDVAGSIDGMEDFSPAYQRGNTLAFYTGLF</sequence>
<evidence type="ECO:0000313" key="1">
    <source>
        <dbReference type="EMBL" id="ORC31112.1"/>
    </source>
</evidence>
<organism evidence="1 2">
    <name type="scientific">Marispirochaeta aestuarii</name>
    <dbReference type="NCBI Taxonomy" id="1963862"/>
    <lineage>
        <taxon>Bacteria</taxon>
        <taxon>Pseudomonadati</taxon>
        <taxon>Spirochaetota</taxon>
        <taxon>Spirochaetia</taxon>
        <taxon>Spirochaetales</taxon>
        <taxon>Spirochaetaceae</taxon>
        <taxon>Marispirochaeta</taxon>
    </lineage>
</organism>
<accession>A0A1Y1RTL0</accession>
<comment type="caution">
    <text evidence="1">The sequence shown here is derived from an EMBL/GenBank/DDBJ whole genome shotgun (WGS) entry which is preliminary data.</text>
</comment>
<protein>
    <submittedName>
        <fullName evidence="1">Uncharacterized protein</fullName>
    </submittedName>
</protein>
<dbReference type="STRING" id="1963862.B4O97_17480"/>